<name>A0ABT6ZKU9_9ACTN</name>
<comment type="caution">
    <text evidence="1">The sequence shown here is derived from an EMBL/GenBank/DDBJ whole genome shotgun (WGS) entry which is preliminary data.</text>
</comment>
<sequence length="197" mass="21998">MATLQSGITDEQAHDLLTTYNKDPFHVSHGETVGGLMRYFAAEYDPENEDFWYQVGLLHDLDWEMFDPELHTLKTAELLAEAGASPELAKSIQTHQSDLNPDLPAPELKMEKMLYASDELSGLITACVAMRPSKSVMDFNVKSLKKKFKTKSFAAGCNRDDIRRGAELNGLELDELFAMVIEGMKSFAPDKDTFGAE</sequence>
<dbReference type="RefSeq" id="WP_283712803.1">
    <property type="nucleotide sequence ID" value="NZ_JASJEW010000002.1"/>
</dbReference>
<keyword evidence="2" id="KW-1185">Reference proteome</keyword>
<protein>
    <submittedName>
        <fullName evidence="1">HD family phosphohydrolase</fullName>
    </submittedName>
</protein>
<dbReference type="SUPFAM" id="SSF109604">
    <property type="entry name" value="HD-domain/PDEase-like"/>
    <property type="match status" value="1"/>
</dbReference>
<reference evidence="1" key="1">
    <citation type="submission" date="2023-05" db="EMBL/GenBank/DDBJ databases">
        <title>[olsenella] sp. nov., isolated from a pig farm feces dump.</title>
        <authorList>
            <person name="Chang Y.-H."/>
        </authorList>
    </citation>
    <scope>NUCLEOTIDE SEQUENCE</scope>
    <source>
        <strain evidence="1">YH-ols2217</strain>
    </source>
</reference>
<dbReference type="EMBL" id="JASJEX010000003">
    <property type="protein sequence ID" value="MDJ1129681.1"/>
    <property type="molecule type" value="Genomic_DNA"/>
</dbReference>
<organism evidence="1 2">
    <name type="scientific">Kribbibacterium absianum</name>
    <dbReference type="NCBI Taxonomy" id="3044210"/>
    <lineage>
        <taxon>Bacteria</taxon>
        <taxon>Bacillati</taxon>
        <taxon>Actinomycetota</taxon>
        <taxon>Coriobacteriia</taxon>
        <taxon>Coriobacteriales</taxon>
        <taxon>Kribbibacteriaceae</taxon>
        <taxon>Kribbibacterium</taxon>
    </lineage>
</organism>
<gene>
    <name evidence="1" type="ORF">QJ043_06265</name>
</gene>
<dbReference type="PANTHER" id="PTHR38659:SF2">
    <property type="entry name" value="HDIG DOMAIN PROTEIN"/>
    <property type="match status" value="1"/>
</dbReference>
<dbReference type="PANTHER" id="PTHR38659">
    <property type="entry name" value="METAL-DEPENDENT PHOSPHOHYDROLASE"/>
    <property type="match status" value="1"/>
</dbReference>
<evidence type="ECO:0000313" key="1">
    <source>
        <dbReference type="EMBL" id="MDJ1129681.1"/>
    </source>
</evidence>
<proteinExistence type="predicted"/>
<evidence type="ECO:0000313" key="2">
    <source>
        <dbReference type="Proteomes" id="UP001431693"/>
    </source>
</evidence>
<dbReference type="Proteomes" id="UP001431693">
    <property type="component" value="Unassembled WGS sequence"/>
</dbReference>
<accession>A0ABT6ZKU9</accession>